<dbReference type="EMBL" id="BARV01002788">
    <property type="protein sequence ID" value="GAH96131.1"/>
    <property type="molecule type" value="Genomic_DNA"/>
</dbReference>
<proteinExistence type="predicted"/>
<reference evidence="1" key="1">
    <citation type="journal article" date="2014" name="Front. Microbiol.">
        <title>High frequency of phylogenetically diverse reductive dehalogenase-homologous genes in deep subseafloor sedimentary metagenomes.</title>
        <authorList>
            <person name="Kawai M."/>
            <person name="Futagami T."/>
            <person name="Toyoda A."/>
            <person name="Takaki Y."/>
            <person name="Nishi S."/>
            <person name="Hori S."/>
            <person name="Arai W."/>
            <person name="Tsubouchi T."/>
            <person name="Morono Y."/>
            <person name="Uchiyama I."/>
            <person name="Ito T."/>
            <person name="Fujiyama A."/>
            <person name="Inagaki F."/>
            <person name="Takami H."/>
        </authorList>
    </citation>
    <scope>NUCLEOTIDE SEQUENCE</scope>
    <source>
        <strain evidence="1">Expedition CK06-06</strain>
    </source>
</reference>
<protein>
    <submittedName>
        <fullName evidence="1">Uncharacterized protein</fullName>
    </submittedName>
</protein>
<dbReference type="PANTHER" id="PTHR35190">
    <property type="entry name" value="PROTEIN DCD1B"/>
    <property type="match status" value="1"/>
</dbReference>
<sequence length="403" mass="44890">GFRIRGIPIGEQIYLDDIELPDMTVQPSICNGRLRTKGPPAQKYLQVWGSHYEMGYAHGFLLGEEAMANLIRFAIGSTYLHMMTPIEYEYGILPYFRLRFYIPQKYEDEAQGAYDGIVAKGVDLTHPELGRDITAEDILCLNAVDDFGIFWCSSISGWGESTINDDTLQAGMVIARNLDFSTGQYTSLGNTSVIIACSPDASDEQDFILVSMAGLFGCLSGINKQGVGLCSNYGNHPDTAYIPSHSLVPLGLSCRYAIETIDPDSNGINDIFDITHAMHDSTCLMSWDVHLFSPYDALHPIPAGILEINNIGDSLRLVSDNSIPPAINSDWNFCVTNHDRVYHPPEYCYRYQVMADSLNNDFHLTTQRAIAIENAVANWSYFAGTVQSMVFRPNLILEHPDWP</sequence>
<feature type="non-terminal residue" evidence="1">
    <location>
        <position position="403"/>
    </location>
</feature>
<dbReference type="PANTHER" id="PTHR35190:SF2">
    <property type="entry name" value="PROTEIN DCD1B"/>
    <property type="match status" value="1"/>
</dbReference>
<evidence type="ECO:0000313" key="1">
    <source>
        <dbReference type="EMBL" id="GAH96131.1"/>
    </source>
</evidence>
<feature type="non-terminal residue" evidence="1">
    <location>
        <position position="1"/>
    </location>
</feature>
<dbReference type="AlphaFoldDB" id="X1JN24"/>
<dbReference type="InterPro" id="IPR047803">
    <property type="entry name" value="DCD1A/B-like"/>
</dbReference>
<gene>
    <name evidence="1" type="ORF">S06H3_07001</name>
</gene>
<comment type="caution">
    <text evidence="1">The sequence shown here is derived from an EMBL/GenBank/DDBJ whole genome shotgun (WGS) entry which is preliminary data.</text>
</comment>
<organism evidence="1">
    <name type="scientific">marine sediment metagenome</name>
    <dbReference type="NCBI Taxonomy" id="412755"/>
    <lineage>
        <taxon>unclassified sequences</taxon>
        <taxon>metagenomes</taxon>
        <taxon>ecological metagenomes</taxon>
    </lineage>
</organism>
<name>X1JN24_9ZZZZ</name>
<dbReference type="Gene3D" id="3.60.60.10">
    <property type="entry name" value="Penicillin V Acylase, Chain A"/>
    <property type="match status" value="1"/>
</dbReference>
<accession>X1JN24</accession>